<dbReference type="EMBL" id="JABBWD010000065">
    <property type="protein sequence ID" value="KAG1770391.1"/>
    <property type="molecule type" value="Genomic_DNA"/>
</dbReference>
<dbReference type="AlphaFoldDB" id="A0A9P6ZKV6"/>
<dbReference type="Proteomes" id="UP000714275">
    <property type="component" value="Unassembled WGS sequence"/>
</dbReference>
<keyword evidence="2" id="KW-1185">Reference proteome</keyword>
<accession>A0A9P6ZKV6</accession>
<evidence type="ECO:0000313" key="1">
    <source>
        <dbReference type="EMBL" id="KAG1770391.1"/>
    </source>
</evidence>
<sequence>MHHHHGLLIPLFANAHWAMHDWRIASAVDLSDQHNQRNNDLTFRCSNVIRHFHTVALCVDGGSRIAVCSRPASISWISEVPRALLECR</sequence>
<organism evidence="1 2">
    <name type="scientific">Suillus placidus</name>
    <dbReference type="NCBI Taxonomy" id="48579"/>
    <lineage>
        <taxon>Eukaryota</taxon>
        <taxon>Fungi</taxon>
        <taxon>Dikarya</taxon>
        <taxon>Basidiomycota</taxon>
        <taxon>Agaricomycotina</taxon>
        <taxon>Agaricomycetes</taxon>
        <taxon>Agaricomycetidae</taxon>
        <taxon>Boletales</taxon>
        <taxon>Suillineae</taxon>
        <taxon>Suillaceae</taxon>
        <taxon>Suillus</taxon>
    </lineage>
</organism>
<evidence type="ECO:0000313" key="2">
    <source>
        <dbReference type="Proteomes" id="UP000714275"/>
    </source>
</evidence>
<comment type="caution">
    <text evidence="1">The sequence shown here is derived from an EMBL/GenBank/DDBJ whole genome shotgun (WGS) entry which is preliminary data.</text>
</comment>
<protein>
    <submittedName>
        <fullName evidence="1">Uncharacterized protein</fullName>
    </submittedName>
</protein>
<gene>
    <name evidence="1" type="ORF">EV702DRAFT_1034585</name>
</gene>
<name>A0A9P6ZKV6_9AGAM</name>
<reference evidence="1" key="1">
    <citation type="journal article" date="2020" name="New Phytol.">
        <title>Comparative genomics reveals dynamic genome evolution in host specialist ectomycorrhizal fungi.</title>
        <authorList>
            <person name="Lofgren L.A."/>
            <person name="Nguyen N.H."/>
            <person name="Vilgalys R."/>
            <person name="Ruytinx J."/>
            <person name="Liao H.L."/>
            <person name="Branco S."/>
            <person name="Kuo A."/>
            <person name="LaButti K."/>
            <person name="Lipzen A."/>
            <person name="Andreopoulos W."/>
            <person name="Pangilinan J."/>
            <person name="Riley R."/>
            <person name="Hundley H."/>
            <person name="Na H."/>
            <person name="Barry K."/>
            <person name="Grigoriev I.V."/>
            <person name="Stajich J.E."/>
            <person name="Kennedy P.G."/>
        </authorList>
    </citation>
    <scope>NUCLEOTIDE SEQUENCE</scope>
    <source>
        <strain evidence="1">DOB743</strain>
    </source>
</reference>
<proteinExistence type="predicted"/>